<keyword evidence="2" id="KW-1185">Reference proteome</keyword>
<organism evidence="1 2">
    <name type="scientific">Phaeodactylibacter xiamenensis</name>
    <dbReference type="NCBI Taxonomy" id="1524460"/>
    <lineage>
        <taxon>Bacteria</taxon>
        <taxon>Pseudomonadati</taxon>
        <taxon>Bacteroidota</taxon>
        <taxon>Saprospiria</taxon>
        <taxon>Saprospirales</taxon>
        <taxon>Haliscomenobacteraceae</taxon>
        <taxon>Phaeodactylibacter</taxon>
    </lineage>
</organism>
<evidence type="ECO:0000313" key="2">
    <source>
        <dbReference type="Proteomes" id="UP000029736"/>
    </source>
</evidence>
<reference evidence="1 2" key="1">
    <citation type="journal article" date="2014" name="Int. J. Syst. Evol. Microbiol.">
        <title>Phaeodactylibacter xiamenensis gen. nov., sp. nov., a member of the family Saprospiraceae isolated from the marine alga Phaeodactylum tricornutum.</title>
        <authorList>
            <person name="Chen Z.Jr."/>
            <person name="Lei X."/>
            <person name="Lai Q."/>
            <person name="Li Y."/>
            <person name="Zhang B."/>
            <person name="Zhang J."/>
            <person name="Zhang H."/>
            <person name="Yang L."/>
            <person name="Zheng W."/>
            <person name="Tian Y."/>
            <person name="Yu Z."/>
            <person name="Xu H.Jr."/>
            <person name="Zheng T."/>
        </authorList>
    </citation>
    <scope>NUCLEOTIDE SEQUENCE [LARGE SCALE GENOMIC DNA]</scope>
    <source>
        <strain evidence="1 2">KD52</strain>
    </source>
</reference>
<dbReference type="AlphaFoldDB" id="A0A098S4D1"/>
<sequence>MWGIMLLSMLAACAKAPQQEGSSLSDDWSAMMAVHDEVMPKMSNIARLKKQLKGDTTARSMVLELTKAEDAMWEWMHNLRHESDVMKMPEPKAKAYVAKELQRIEAVKALMLKSIAEAEAYQPSTIVQ</sequence>
<accession>A0A098S4D1</accession>
<dbReference type="Proteomes" id="UP000029736">
    <property type="component" value="Unassembled WGS sequence"/>
</dbReference>
<comment type="caution">
    <text evidence="1">The sequence shown here is derived from an EMBL/GenBank/DDBJ whole genome shotgun (WGS) entry which is preliminary data.</text>
</comment>
<proteinExistence type="predicted"/>
<protein>
    <submittedName>
        <fullName evidence="1">Uncharacterized protein</fullName>
    </submittedName>
</protein>
<dbReference type="EMBL" id="JPOS01000039">
    <property type="protein sequence ID" value="KGE86995.1"/>
    <property type="molecule type" value="Genomic_DNA"/>
</dbReference>
<name>A0A098S4D1_9BACT</name>
<dbReference type="STRING" id="1524460.IX84_18350"/>
<gene>
    <name evidence="1" type="ORF">IX84_18350</name>
</gene>
<evidence type="ECO:0000313" key="1">
    <source>
        <dbReference type="EMBL" id="KGE86995.1"/>
    </source>
</evidence>